<proteinExistence type="predicted"/>
<organism evidence="3">
    <name type="scientific">Nippostrongylus brasiliensis</name>
    <name type="common">Rat hookworm</name>
    <dbReference type="NCBI Taxonomy" id="27835"/>
    <lineage>
        <taxon>Eukaryota</taxon>
        <taxon>Metazoa</taxon>
        <taxon>Ecdysozoa</taxon>
        <taxon>Nematoda</taxon>
        <taxon>Chromadorea</taxon>
        <taxon>Rhabditida</taxon>
        <taxon>Rhabditina</taxon>
        <taxon>Rhabditomorpha</taxon>
        <taxon>Strongyloidea</taxon>
        <taxon>Heligmosomidae</taxon>
        <taxon>Nippostrongylus</taxon>
    </lineage>
</organism>
<evidence type="ECO:0000313" key="2">
    <source>
        <dbReference type="Proteomes" id="UP000271162"/>
    </source>
</evidence>
<dbReference type="EMBL" id="UYSL01025893">
    <property type="protein sequence ID" value="VDL84828.1"/>
    <property type="molecule type" value="Genomic_DNA"/>
</dbReference>
<reference evidence="3" key="1">
    <citation type="submission" date="2017-02" db="UniProtKB">
        <authorList>
            <consortium name="WormBaseParasite"/>
        </authorList>
    </citation>
    <scope>IDENTIFICATION</scope>
</reference>
<evidence type="ECO:0000313" key="3">
    <source>
        <dbReference type="WBParaSite" id="NBR_0002108601-mRNA-1"/>
    </source>
</evidence>
<reference evidence="1 2" key="2">
    <citation type="submission" date="2018-11" db="EMBL/GenBank/DDBJ databases">
        <authorList>
            <consortium name="Pathogen Informatics"/>
        </authorList>
    </citation>
    <scope>NUCLEOTIDE SEQUENCE [LARGE SCALE GENOMIC DNA]</scope>
</reference>
<dbReference type="Proteomes" id="UP000271162">
    <property type="component" value="Unassembled WGS sequence"/>
</dbReference>
<gene>
    <name evidence="1" type="ORF">NBR_LOCUS21087</name>
</gene>
<dbReference type="WBParaSite" id="NBR_0002108601-mRNA-1">
    <property type="protein sequence ID" value="NBR_0002108601-mRNA-1"/>
    <property type="gene ID" value="NBR_0002108601"/>
</dbReference>
<protein>
    <submittedName>
        <fullName evidence="3">Gag-pol polyprotein</fullName>
    </submittedName>
</protein>
<keyword evidence="2" id="KW-1185">Reference proteome</keyword>
<name>A0A0N4YV14_NIPBR</name>
<sequence length="368" mass="41339">MFESFNFGAPPADQNLGILEDGGVKPRFWLLVLVPIDYRDTGVETAYLHEWRREAKVGLEHTSSRSRGRVRKHWKEHDQWKQVRNHLMAMLQANACVNPGLFKGSRPKNFGEFIRCFESKYKAIVFDDRTLIGILGDDHPEDRAESVFLAIPQSMKDQGFNVVVAELKRLLANDSTRGRLRAFTELRNLRRREGQSIAEFCVVLEKLGRQANPACTLSDRSMEYAQILLDTGSMISIIPVGLLAAAQGKGYDVDALEVAPRKEMIPVFDASGKRMDFLGAVKIKVELEGGKGSEVAFHIPDMNDKEILRCTNALEGLGVRVTMSQEVTRKEPTEEKGRVVVAKRLHIPSHGSAVVSLRCEGEPQRDNR</sequence>
<accession>A0A0N4YV14</accession>
<evidence type="ECO:0000313" key="1">
    <source>
        <dbReference type="EMBL" id="VDL84828.1"/>
    </source>
</evidence>
<dbReference type="AlphaFoldDB" id="A0A0N4YV14"/>